<reference evidence="1" key="1">
    <citation type="submission" date="2020-07" db="EMBL/GenBank/DDBJ databases">
        <authorList>
            <person name="Pothier F. J."/>
        </authorList>
    </citation>
    <scope>NUCLEOTIDE SEQUENCE [LARGE SCALE GENOMIC DNA]</scope>
    <source>
        <plasmid evidence="1">CFBP8129_p211</plasmid>
    </source>
</reference>
<dbReference type="RefSeq" id="WP_229013526.1">
    <property type="nucleotide sequence ID" value="NZ_CP018729.1"/>
</dbReference>
<organism evidence="1">
    <name type="scientific">Xanthomonas hortorum pv. gardneri</name>
    <dbReference type="NCBI Taxonomy" id="2754056"/>
    <lineage>
        <taxon>Bacteria</taxon>
        <taxon>Pseudomonadati</taxon>
        <taxon>Pseudomonadota</taxon>
        <taxon>Gammaproteobacteria</taxon>
        <taxon>Lysobacterales</taxon>
        <taxon>Lysobacteraceae</taxon>
        <taxon>Xanthomonas</taxon>
    </lineage>
</organism>
<evidence type="ECO:0000313" key="1">
    <source>
        <dbReference type="EMBL" id="CAD0362710.1"/>
    </source>
</evidence>
<proteinExistence type="predicted"/>
<geneLocation type="plasmid" evidence="1">
    <name>CFBP8129_p211</name>
</geneLocation>
<dbReference type="AlphaFoldDB" id="A0A6V7FH75"/>
<dbReference type="EMBL" id="LR828254">
    <property type="protein sequence ID" value="CAD0362712.1"/>
    <property type="molecule type" value="Genomic_DNA"/>
</dbReference>
<dbReference type="EMBL" id="LR828254">
    <property type="protein sequence ID" value="CAD0362710.1"/>
    <property type="molecule type" value="Genomic_DNA"/>
</dbReference>
<gene>
    <name evidence="1" type="ORF">CFBP8129_46100</name>
</gene>
<protein>
    <submittedName>
        <fullName evidence="1">Uncharacterized protein</fullName>
    </submittedName>
</protein>
<accession>A0A6V7FH75</accession>
<sequence>MGNRKRPRLDPWLFGPPGVCDACGGPCGTMDQAGIVCYFCFAGVFMQRSFWQFARCPSCKGTDIFCVDCCGRAYVSTPREDIDVDELRQYWASVVARHSEFGEDLPAPIAVLKR</sequence>
<keyword evidence="1" id="KW-0614">Plasmid</keyword>
<name>A0A6V7FH75_9XANT</name>